<organism evidence="4 5">
    <name type="scientific">Candidatus Avacidaminococcus intestinavium</name>
    <dbReference type="NCBI Taxonomy" id="2840684"/>
    <lineage>
        <taxon>Bacteria</taxon>
        <taxon>Bacillati</taxon>
        <taxon>Bacillota</taxon>
        <taxon>Negativicutes</taxon>
        <taxon>Acidaminococcales</taxon>
        <taxon>Acidaminococcaceae</taxon>
        <taxon>Acidaminococcaceae incertae sedis</taxon>
        <taxon>Candidatus Avacidaminococcus</taxon>
    </lineage>
</organism>
<dbReference type="SUPFAM" id="SSF56300">
    <property type="entry name" value="Metallo-dependent phosphatases"/>
    <property type="match status" value="1"/>
</dbReference>
<dbReference type="EMBL" id="DVNI01000040">
    <property type="protein sequence ID" value="HIU63992.1"/>
    <property type="molecule type" value="Genomic_DNA"/>
</dbReference>
<accession>A0A9D1MPF3</accession>
<dbReference type="Proteomes" id="UP000824099">
    <property type="component" value="Unassembled WGS sequence"/>
</dbReference>
<dbReference type="PANTHER" id="PTHR45867:SF3">
    <property type="entry name" value="ACID PHOSPHATASE TYPE 7"/>
    <property type="match status" value="1"/>
</dbReference>
<dbReference type="Pfam" id="PF00149">
    <property type="entry name" value="Metallophos"/>
    <property type="match status" value="1"/>
</dbReference>
<sequence>MRRIYILGIIIVFFIIGGVFAWQQGLRGMRCSASDGMKVLEEAAQHNLRQVVVGDSTTGRTIMWQSDKRLPEMILEYRKTNGGELQTKSAEPKEFAEDGKTDYVYNVLLDNLESGQAYVYRIGYADRRSEWTTLSTPMKNQGFKALVFPDSQSSDYHDWQKLAEAAFTANPDTAFFINMGDLVDNGEDRYQWQEWFKGVTRVRSIPIAPVMGNHETYDKKWEVRMPVAYLRLFALPPNGSSALEGQHYAFSYGKAEFFVLNTQLSELSKWQPTMLSEQIAWLQQVLEHSTARWKVVLLHKDLFTYAFKQKDSRAAGINEMGRTLMPIFDKYGVDVVLSAHLHTYRNRGLVYNFERAEHGTLYVLTGVAGNVRYPDLWAVHPLDEKGAPEPELGNYLTLTVDGDSLLLETFITDGTKIDSVHLVK</sequence>
<dbReference type="GO" id="GO:0046872">
    <property type="term" value="F:metal ion binding"/>
    <property type="evidence" value="ECO:0007669"/>
    <property type="project" value="InterPro"/>
</dbReference>
<keyword evidence="1" id="KW-0732">Signal</keyword>
<comment type="caution">
    <text evidence="4">The sequence shown here is derived from an EMBL/GenBank/DDBJ whole genome shotgun (WGS) entry which is preliminary data.</text>
</comment>
<dbReference type="Gene3D" id="3.60.21.10">
    <property type="match status" value="1"/>
</dbReference>
<feature type="domain" description="Calcineurin-like phosphoesterase" evidence="2">
    <location>
        <begin position="147"/>
        <end position="344"/>
    </location>
</feature>
<dbReference type="SUPFAM" id="SSF49363">
    <property type="entry name" value="Purple acid phosphatase, N-terminal domain"/>
    <property type="match status" value="1"/>
</dbReference>
<dbReference type="Gene3D" id="2.60.40.380">
    <property type="entry name" value="Purple acid phosphatase-like, N-terminal"/>
    <property type="match status" value="1"/>
</dbReference>
<dbReference type="InterPro" id="IPR015914">
    <property type="entry name" value="PAPs_N"/>
</dbReference>
<reference evidence="4" key="1">
    <citation type="submission" date="2020-10" db="EMBL/GenBank/DDBJ databases">
        <authorList>
            <person name="Gilroy R."/>
        </authorList>
    </citation>
    <scope>NUCLEOTIDE SEQUENCE</scope>
    <source>
        <strain evidence="4">CHK160-1198</strain>
    </source>
</reference>
<feature type="domain" description="Purple acid phosphatase N-terminal" evidence="3">
    <location>
        <begin position="52"/>
        <end position="136"/>
    </location>
</feature>
<dbReference type="PANTHER" id="PTHR45867">
    <property type="entry name" value="PURPLE ACID PHOSPHATASE"/>
    <property type="match status" value="1"/>
</dbReference>
<dbReference type="InterPro" id="IPR008963">
    <property type="entry name" value="Purple_acid_Pase-like_N"/>
</dbReference>
<proteinExistence type="predicted"/>
<evidence type="ECO:0000256" key="1">
    <source>
        <dbReference type="ARBA" id="ARBA00022729"/>
    </source>
</evidence>
<evidence type="ECO:0000259" key="3">
    <source>
        <dbReference type="Pfam" id="PF16656"/>
    </source>
</evidence>
<evidence type="ECO:0000259" key="2">
    <source>
        <dbReference type="Pfam" id="PF00149"/>
    </source>
</evidence>
<protein>
    <submittedName>
        <fullName evidence="4">Metallophosphoesterase family protein</fullName>
    </submittedName>
</protein>
<name>A0A9D1MPF3_9FIRM</name>
<dbReference type="InterPro" id="IPR029052">
    <property type="entry name" value="Metallo-depent_PP-like"/>
</dbReference>
<gene>
    <name evidence="4" type="ORF">IAB06_02955</name>
</gene>
<evidence type="ECO:0000313" key="4">
    <source>
        <dbReference type="EMBL" id="HIU63992.1"/>
    </source>
</evidence>
<dbReference type="Pfam" id="PF16656">
    <property type="entry name" value="Pur_ac_phosph_N"/>
    <property type="match status" value="1"/>
</dbReference>
<reference evidence="4" key="2">
    <citation type="journal article" date="2021" name="PeerJ">
        <title>Extensive microbial diversity within the chicken gut microbiome revealed by metagenomics and culture.</title>
        <authorList>
            <person name="Gilroy R."/>
            <person name="Ravi A."/>
            <person name="Getino M."/>
            <person name="Pursley I."/>
            <person name="Horton D.L."/>
            <person name="Alikhan N.F."/>
            <person name="Baker D."/>
            <person name="Gharbi K."/>
            <person name="Hall N."/>
            <person name="Watson M."/>
            <person name="Adriaenssens E.M."/>
            <person name="Foster-Nyarko E."/>
            <person name="Jarju S."/>
            <person name="Secka A."/>
            <person name="Antonio M."/>
            <person name="Oren A."/>
            <person name="Chaudhuri R.R."/>
            <person name="La Ragione R."/>
            <person name="Hildebrand F."/>
            <person name="Pallen M.J."/>
        </authorList>
    </citation>
    <scope>NUCLEOTIDE SEQUENCE</scope>
    <source>
        <strain evidence="4">CHK160-1198</strain>
    </source>
</reference>
<dbReference type="GO" id="GO:0003993">
    <property type="term" value="F:acid phosphatase activity"/>
    <property type="evidence" value="ECO:0007669"/>
    <property type="project" value="InterPro"/>
</dbReference>
<dbReference type="InterPro" id="IPR004843">
    <property type="entry name" value="Calcineurin-like_PHP"/>
</dbReference>
<evidence type="ECO:0000313" key="5">
    <source>
        <dbReference type="Proteomes" id="UP000824099"/>
    </source>
</evidence>
<dbReference type="AlphaFoldDB" id="A0A9D1MPF3"/>